<keyword evidence="2" id="KW-0812">Transmembrane</keyword>
<comment type="caution">
    <text evidence="4">The sequence shown here is derived from an EMBL/GenBank/DDBJ whole genome shotgun (WGS) entry which is preliminary data.</text>
</comment>
<name>A0ABV1E7B7_9FIRM</name>
<dbReference type="EMBL" id="JBBMFK010000009">
    <property type="protein sequence ID" value="MEQ2443209.1"/>
    <property type="molecule type" value="Genomic_DNA"/>
</dbReference>
<feature type="region of interest" description="Disordered" evidence="1">
    <location>
        <begin position="324"/>
        <end position="363"/>
    </location>
</feature>
<evidence type="ECO:0000259" key="3">
    <source>
        <dbReference type="Pfam" id="PF14238"/>
    </source>
</evidence>
<keyword evidence="5" id="KW-1185">Reference proteome</keyword>
<evidence type="ECO:0000313" key="5">
    <source>
        <dbReference type="Proteomes" id="UP001464378"/>
    </source>
</evidence>
<accession>A0ABV1E7B7</accession>
<organism evidence="4 5">
    <name type="scientific">Pseudoflavonifractor intestinihominis</name>
    <dbReference type="NCBI Taxonomy" id="3133171"/>
    <lineage>
        <taxon>Bacteria</taxon>
        <taxon>Bacillati</taxon>
        <taxon>Bacillota</taxon>
        <taxon>Clostridia</taxon>
        <taxon>Eubacteriales</taxon>
        <taxon>Oscillospiraceae</taxon>
        <taxon>Pseudoflavonifractor</taxon>
    </lineage>
</organism>
<feature type="transmembrane region" description="Helical" evidence="2">
    <location>
        <begin position="7"/>
        <end position="28"/>
    </location>
</feature>
<keyword evidence="2" id="KW-0472">Membrane</keyword>
<evidence type="ECO:0000256" key="1">
    <source>
        <dbReference type="SAM" id="MobiDB-lite"/>
    </source>
</evidence>
<dbReference type="Proteomes" id="UP001464378">
    <property type="component" value="Unassembled WGS sequence"/>
</dbReference>
<reference evidence="4 5" key="1">
    <citation type="submission" date="2024-03" db="EMBL/GenBank/DDBJ databases">
        <title>Human intestinal bacterial collection.</title>
        <authorList>
            <person name="Pauvert C."/>
            <person name="Hitch T.C.A."/>
            <person name="Clavel T."/>
        </authorList>
    </citation>
    <scope>NUCLEOTIDE SEQUENCE [LARGE SCALE GENOMIC DNA]</scope>
    <source>
        <strain evidence="4 5">CLA-AP-H29</strain>
    </source>
</reference>
<keyword evidence="2" id="KW-1133">Transmembrane helix</keyword>
<feature type="compositionally biased region" description="Low complexity" evidence="1">
    <location>
        <begin position="324"/>
        <end position="335"/>
    </location>
</feature>
<proteinExistence type="predicted"/>
<feature type="compositionally biased region" description="Low complexity" evidence="1">
    <location>
        <begin position="344"/>
        <end position="363"/>
    </location>
</feature>
<gene>
    <name evidence="4" type="ORF">WMO64_06980</name>
</gene>
<evidence type="ECO:0000256" key="2">
    <source>
        <dbReference type="SAM" id="Phobius"/>
    </source>
</evidence>
<sequence length="363" mass="38714">MNKATKLMYVLVGVLVVCMAAYLGLRWWNDTAEDREVDDSTYLARLEDITALAWQRSGETLSFEKDEDGQWHDASDADFPLDQSYLTAVETTLSQLSAVKVIPDPEEDSSYGLDAPDLTLTAATADGESVELTVGSEVDGNYYARPAGDTQVYTISAALMNQTEYGLMEMIDLDTIPTVTESSVESVEITSGGVTTLFTKETVTDTDEEGNETTSYVWSRDGEALYSEDSNLEDGVDALAGLSFTSCAYWKPSEDTLTACGLDDTAARITITYEGGSVTLLLGGTDENGYYYAQLEGSQQVNLMYAATPDSLLGLLTAQTQAEADAAAQAGAAESETAEDTSGETEAAAETTDSPAETDGGAE</sequence>
<dbReference type="RefSeq" id="WP_349231508.1">
    <property type="nucleotide sequence ID" value="NZ_JBBMFK010000009.1"/>
</dbReference>
<evidence type="ECO:0000313" key="4">
    <source>
        <dbReference type="EMBL" id="MEQ2443209.1"/>
    </source>
</evidence>
<protein>
    <submittedName>
        <fullName evidence="4">DUF4340 domain-containing protein</fullName>
    </submittedName>
</protein>
<dbReference type="InterPro" id="IPR025641">
    <property type="entry name" value="DUF4340"/>
</dbReference>
<dbReference type="Pfam" id="PF14238">
    <property type="entry name" value="DUF4340"/>
    <property type="match status" value="1"/>
</dbReference>
<feature type="domain" description="DUF4340" evidence="3">
    <location>
        <begin position="71"/>
        <end position="263"/>
    </location>
</feature>